<dbReference type="InterPro" id="IPR036866">
    <property type="entry name" value="RibonucZ/Hydroxyglut_hydro"/>
</dbReference>
<dbReference type="PANTHER" id="PTHR36839">
    <property type="entry name" value="METALLO-BETA-LACTAMASE FAMILY PROTEIN (AFU_ORTHOLOGUE AFUA_5G12770)"/>
    <property type="match status" value="1"/>
</dbReference>
<dbReference type="PANTHER" id="PTHR36839:SF1">
    <property type="entry name" value="METALLO-BETA-LACTAMASE FAMILY PROTEIN (AFU_ORTHOLOGUE AFUA_5G12770)"/>
    <property type="match status" value="1"/>
</dbReference>
<dbReference type="SUPFAM" id="SSF56281">
    <property type="entry name" value="Metallo-hydrolase/oxidoreductase"/>
    <property type="match status" value="1"/>
</dbReference>
<dbReference type="AlphaFoldDB" id="A0A4V4IM37"/>
<evidence type="ECO:0000313" key="1">
    <source>
        <dbReference type="EMBL" id="THW56434.1"/>
    </source>
</evidence>
<accession>A0A4V4IM37</accession>
<proteinExistence type="predicted"/>
<protein>
    <submittedName>
        <fullName evidence="1">Metallo-beta-lactamase family protein</fullName>
    </submittedName>
</protein>
<dbReference type="Gene3D" id="3.60.15.10">
    <property type="entry name" value="Ribonuclease Z/Hydroxyacylglutathione hydrolase-like"/>
    <property type="match status" value="1"/>
</dbReference>
<comment type="caution">
    <text evidence="1">The sequence shown here is derived from an EMBL/GenBank/DDBJ whole genome shotgun (WGS) entry which is preliminary data.</text>
</comment>
<reference evidence="1 2" key="1">
    <citation type="submission" date="2018-10" db="EMBL/GenBank/DDBJ databases">
        <title>Fifty Aureobasidium pullulans genomes reveal a recombining polyextremotolerant generalist.</title>
        <authorList>
            <person name="Gostincar C."/>
            <person name="Turk M."/>
            <person name="Zajc J."/>
            <person name="Gunde-Cimerman N."/>
        </authorList>
    </citation>
    <scope>NUCLEOTIDE SEQUENCE [LARGE SCALE GENOMIC DNA]</scope>
    <source>
        <strain evidence="1 2">EXF-10751</strain>
    </source>
</reference>
<evidence type="ECO:0000313" key="2">
    <source>
        <dbReference type="Proteomes" id="UP000310421"/>
    </source>
</evidence>
<dbReference type="Proteomes" id="UP000310421">
    <property type="component" value="Unassembled WGS sequence"/>
</dbReference>
<organism evidence="1 2">
    <name type="scientific">Aureobasidium pullulans</name>
    <name type="common">Black yeast</name>
    <name type="synonym">Pullularia pullulans</name>
    <dbReference type="NCBI Taxonomy" id="5580"/>
    <lineage>
        <taxon>Eukaryota</taxon>
        <taxon>Fungi</taxon>
        <taxon>Dikarya</taxon>
        <taxon>Ascomycota</taxon>
        <taxon>Pezizomycotina</taxon>
        <taxon>Dothideomycetes</taxon>
        <taxon>Dothideomycetidae</taxon>
        <taxon>Dothideales</taxon>
        <taxon>Saccotheciaceae</taxon>
        <taxon>Aureobasidium</taxon>
    </lineage>
</organism>
<gene>
    <name evidence="1" type="ORF">D6D20_08745</name>
</gene>
<dbReference type="EMBL" id="QZAN01000151">
    <property type="protein sequence ID" value="THW56434.1"/>
    <property type="molecule type" value="Genomic_DNA"/>
</dbReference>
<sequence>MIEGEDLLLCPTCGTQFDILAESPPSGYCRICDDPRQYIPATGQAWTSLKAEAGKHETKWKQDEQDKRIWSIWAEPKLGIGQRALLIQTPHGNILWDCIAYLDKPLIDFITSLGGLSSIIISHPHFYTTHLSWSAVFSCPVYTHALDEKWLSRSPTADTKRVLLRDKYTEIVKGVMAIQVGGHFEGSMVLHWDGVGEEGGEEQGGHLFIADTFVNVPSGFYRKDRPPGTTSFSFMWSIPNMIPLPPDTIHEMWKAIKPYDFTATHGLFPGWDIRDENVKKSVLDSMKIQVRNQGFASHALLDEEWLSR</sequence>
<name>A0A4V4IM37_AURPU</name>